<sequence>MLRSRIGRLYRGAGTSLRPAPDVARSSAASTTSTLDPKIRHYTLDDVPARRKRSDAAHLRSTFLARNASSISAAAFRSESFFNASQPEEPLSASQPLTEDLVTPQLASERYLPPLADVTFAAHDDEQQALCDALKNLDADNSWTLYLQLGPARHALHPSIIDRLITLQCRKPVRSLPGSRADAQLALRQVCDRVLQLCKDKARCKVGTSAHSSASADREGLSALSPKAALRLLYLLVVEEEQVAASRSAPPPQKRANLSHVLQTLWVNLASSSSFAEEHVDIALRGRLAASLARLGSPDAAYRQLEMVVDLAEARGCQREVDPRPFDQLLSALARQRSNSKRLPKYLPSPIDRPISAPDENDPIIRALRLAVVFEVPVSKANIHKCLQALDSPTLWWLLPFELDSDKRRQSSAIEIPDDRYALKPKWHPWQTSAHGSDVPQDILDTFAERVSLVLAQRGILQPALHVLDGLQSHVAADGKADERHGTSSNVPDHDLFTVVLERLSGRMAANNIAAGRKSLDIHTTLLLDLQLAVKVYSIAYNSGVDLDPRINEAVIKSFATCVPSSVVDLGPDRARLTKIKANIAERNQSRGSHKMLHSCLRRFTTMVLDRDPDLSKGALQYQAQATLLGLHLRLRDHSFSKKLYQLIRLREPGRELWSKDPESGSLQHVALHPTCRPDSSLFYWLFRESLYAAPEPLFAVQLSLDWLASGNALSAGLMIPFVQTLLRKGLTAEFQRVLHELQRRGTPLPPRLARSLVASLAEAGYPELAVEVANGVSQAAASTAPYRSGHVVAVGSSAEPEPSVLVPALHLMSIALDRSSKMLDSTRLPLVSKVLGLFDEFRLGLTQYLLHTHRQGDDVNQPQGRLPASDIRTAYNAAMRVRLAALPGTESEGWTDTDQEEYTYLQDRASIHGHVESLFAEMAAQEVEPDVHSCTLRITASLYDCLNASNDHKRLVRLKRTIELFEAASQQMPRQDGGRSPWDGSEDMGSHPVTVDSTLVAALMHACRRCSDLDAGMHVYATYVRLGGLDQHVQEAQLMLLASLGRHGEWQRELKRLEHATDVPFKPSQRIVKQLQALAAQK</sequence>
<evidence type="ECO:0000256" key="1">
    <source>
        <dbReference type="SAM" id="MobiDB-lite"/>
    </source>
</evidence>
<dbReference type="Proteomes" id="UP000011976">
    <property type="component" value="Unassembled WGS sequence"/>
</dbReference>
<accession>M9M282</accession>
<evidence type="ECO:0000313" key="3">
    <source>
        <dbReference type="Proteomes" id="UP000011976"/>
    </source>
</evidence>
<gene>
    <name evidence="2" type="ORF">PANT_10c00062</name>
</gene>
<reference evidence="3" key="1">
    <citation type="journal article" date="2013" name="Genome Announc.">
        <title>Genome sequence of the basidiomycetous yeast Pseudozyma antarctica T-34, a producer of the glycolipid biosurfactants mannosylerythritol lipids.</title>
        <authorList>
            <person name="Morita T."/>
            <person name="Koike H."/>
            <person name="Koyama Y."/>
            <person name="Hagiwara H."/>
            <person name="Ito E."/>
            <person name="Fukuoka T."/>
            <person name="Imura T."/>
            <person name="Machida M."/>
            <person name="Kitamoto D."/>
        </authorList>
    </citation>
    <scope>NUCLEOTIDE SEQUENCE [LARGE SCALE GENOMIC DNA]</scope>
    <source>
        <strain evidence="3">T-34</strain>
    </source>
</reference>
<dbReference type="OrthoDB" id="2547857at2759"/>
<proteinExistence type="predicted"/>
<feature type="region of interest" description="Disordered" evidence="1">
    <location>
        <begin position="13"/>
        <end position="34"/>
    </location>
</feature>
<evidence type="ECO:0000313" key="2">
    <source>
        <dbReference type="EMBL" id="GAC74225.1"/>
    </source>
</evidence>
<dbReference type="AlphaFoldDB" id="M9M282"/>
<dbReference type="EMBL" id="DF196776">
    <property type="protein sequence ID" value="GAC74225.1"/>
    <property type="molecule type" value="Genomic_DNA"/>
</dbReference>
<name>M9M282_PSEA3</name>
<organism evidence="2 3">
    <name type="scientific">Pseudozyma antarctica (strain T-34)</name>
    <name type="common">Yeast</name>
    <name type="synonym">Candida antarctica</name>
    <dbReference type="NCBI Taxonomy" id="1151754"/>
    <lineage>
        <taxon>Eukaryota</taxon>
        <taxon>Fungi</taxon>
        <taxon>Dikarya</taxon>
        <taxon>Basidiomycota</taxon>
        <taxon>Ustilaginomycotina</taxon>
        <taxon>Ustilaginomycetes</taxon>
        <taxon>Ustilaginales</taxon>
        <taxon>Ustilaginaceae</taxon>
        <taxon>Moesziomyces</taxon>
    </lineage>
</organism>
<protein>
    <submittedName>
        <fullName evidence="2">Uncharacterized protein</fullName>
    </submittedName>
</protein>
<feature type="compositionally biased region" description="Low complexity" evidence="1">
    <location>
        <begin position="24"/>
        <end position="34"/>
    </location>
</feature>
<feature type="region of interest" description="Disordered" evidence="1">
    <location>
        <begin position="970"/>
        <end position="990"/>
    </location>
</feature>